<name>A0A835XGS2_9CHLO</name>
<dbReference type="CDD" id="cd18186">
    <property type="entry name" value="BTB_POZ_ZBTB_KLHL-like"/>
    <property type="match status" value="1"/>
</dbReference>
<evidence type="ECO:0000313" key="6">
    <source>
        <dbReference type="EMBL" id="KAG2483060.1"/>
    </source>
</evidence>
<gene>
    <name evidence="6" type="ORF">HYH03_018043</name>
</gene>
<dbReference type="AlphaFoldDB" id="A0A835XGS2"/>
<dbReference type="InterPro" id="IPR044515">
    <property type="entry name" value="ABTB1"/>
</dbReference>
<dbReference type="PANTHER" id="PTHR46231">
    <property type="entry name" value="ANKYRIN REPEAT AND BTB/POZ DOMAIN-CONTAINING PROTEIN 1"/>
    <property type="match status" value="1"/>
</dbReference>
<sequence length="630" mass="66824">MILTGEIEVYRGRPTGVVTRNGDNGAPQTLVLTDRGCFLALKGASGQAGLELDAPLIIKEQVLPWRVLAYQPHGDHSSPVWDPYSQSVFLCRDHGILRLVGNTLFPVAGDSLMEGVDLDRPVPGWGTEARLIGPRHLVSDGKGNLFCATGDDGNRITWIRLPPCLRASEQTDTASSSRPTHISAGPGAAVSAGTVEQVEVGTGAREDSEEEGFEPERVTLPWIMRLPFQAAGAIQGLSYDGSKGQSSLVIATSTALYRLPLPPALGEGNWEEDWEDEWVRAAGLGDDGPGAGAGAGAGAEAARRRGRGMVWAAELLAGRQGEEGDVDGRGPEARFTRLTGCVVDGDGTVWAADYPDLEPEDDDEQVVSTNVLRRVDPDGTVSSTGLKRSGRWSAAAILPNGHLACFGLGGDSECGELLVAGLGLTFPGLGSQAPGTSPAARAVLHEDLGALLDRQPDGTADLTLLVGGRRFAVHRAILAARSAYFRNRLGPGFADGSAAELELPHADPDAFALMLRWLYTGAVQIPAAQAPALAELADRLVLRDVYDDAVAAILASLSVHTVVPYMLWAEQLGGWVAEVQGVLRRWYVERHEQVAAEAPEAVERLALSPKLMAAVMGDLAARSPKRRRRA</sequence>
<keyword evidence="2" id="KW-0677">Repeat</keyword>
<dbReference type="PROSITE" id="PS50097">
    <property type="entry name" value="BTB"/>
    <property type="match status" value="1"/>
</dbReference>
<dbReference type="SMART" id="SM00225">
    <property type="entry name" value="BTB"/>
    <property type="match status" value="1"/>
</dbReference>
<dbReference type="GO" id="GO:0005737">
    <property type="term" value="C:cytoplasm"/>
    <property type="evidence" value="ECO:0007669"/>
    <property type="project" value="TreeGrafter"/>
</dbReference>
<dbReference type="InterPro" id="IPR000210">
    <property type="entry name" value="BTB/POZ_dom"/>
</dbReference>
<dbReference type="OrthoDB" id="6359816at2759"/>
<dbReference type="GO" id="GO:0000151">
    <property type="term" value="C:ubiquitin ligase complex"/>
    <property type="evidence" value="ECO:0007669"/>
    <property type="project" value="TreeGrafter"/>
</dbReference>
<comment type="caution">
    <text evidence="6">The sequence shown here is derived from an EMBL/GenBank/DDBJ whole genome shotgun (WGS) entry which is preliminary data.</text>
</comment>
<dbReference type="Pfam" id="PF00651">
    <property type="entry name" value="BTB"/>
    <property type="match status" value="1"/>
</dbReference>
<evidence type="ECO:0000259" key="5">
    <source>
        <dbReference type="PROSITE" id="PS50097"/>
    </source>
</evidence>
<organism evidence="6 7">
    <name type="scientific">Edaphochlamys debaryana</name>
    <dbReference type="NCBI Taxonomy" id="47281"/>
    <lineage>
        <taxon>Eukaryota</taxon>
        <taxon>Viridiplantae</taxon>
        <taxon>Chlorophyta</taxon>
        <taxon>core chlorophytes</taxon>
        <taxon>Chlorophyceae</taxon>
        <taxon>CS clade</taxon>
        <taxon>Chlamydomonadales</taxon>
        <taxon>Chlamydomonadales incertae sedis</taxon>
        <taxon>Edaphochlamys</taxon>
    </lineage>
</organism>
<reference evidence="6" key="1">
    <citation type="journal article" date="2020" name="bioRxiv">
        <title>Comparative genomics of Chlamydomonas.</title>
        <authorList>
            <person name="Craig R.J."/>
            <person name="Hasan A.R."/>
            <person name="Ness R.W."/>
            <person name="Keightley P.D."/>
        </authorList>
    </citation>
    <scope>NUCLEOTIDE SEQUENCE</scope>
    <source>
        <strain evidence="6">CCAP 11/70</strain>
    </source>
</reference>
<evidence type="ECO:0000313" key="7">
    <source>
        <dbReference type="Proteomes" id="UP000612055"/>
    </source>
</evidence>
<dbReference type="EMBL" id="JAEHOE010000191">
    <property type="protein sequence ID" value="KAG2483060.1"/>
    <property type="molecule type" value="Genomic_DNA"/>
</dbReference>
<accession>A0A835XGS2</accession>
<dbReference type="SUPFAM" id="SSF54695">
    <property type="entry name" value="POZ domain"/>
    <property type="match status" value="1"/>
</dbReference>
<feature type="domain" description="BTB" evidence="5">
    <location>
        <begin position="460"/>
        <end position="527"/>
    </location>
</feature>
<evidence type="ECO:0000256" key="3">
    <source>
        <dbReference type="ARBA" id="ARBA00023043"/>
    </source>
</evidence>
<feature type="region of interest" description="Disordered" evidence="4">
    <location>
        <begin position="170"/>
        <end position="192"/>
    </location>
</feature>
<dbReference type="PANTHER" id="PTHR46231:SF1">
    <property type="entry name" value="ANKYRIN REPEAT AND BTB_POZ DOMAIN-CONTAINING PROTEIN 1"/>
    <property type="match status" value="1"/>
</dbReference>
<keyword evidence="7" id="KW-1185">Reference proteome</keyword>
<dbReference type="Gene3D" id="3.30.710.10">
    <property type="entry name" value="Potassium Channel Kv1.1, Chain A"/>
    <property type="match status" value="1"/>
</dbReference>
<feature type="compositionally biased region" description="Polar residues" evidence="4">
    <location>
        <begin position="170"/>
        <end position="180"/>
    </location>
</feature>
<dbReference type="InterPro" id="IPR011042">
    <property type="entry name" value="6-blade_b-propeller_TolB-like"/>
</dbReference>
<keyword evidence="3" id="KW-0040">ANK repeat</keyword>
<protein>
    <recommendedName>
        <fullName evidence="5">BTB domain-containing protein</fullName>
    </recommendedName>
</protein>
<evidence type="ECO:0000256" key="1">
    <source>
        <dbReference type="ARBA" id="ARBA00004906"/>
    </source>
</evidence>
<evidence type="ECO:0000256" key="4">
    <source>
        <dbReference type="SAM" id="MobiDB-lite"/>
    </source>
</evidence>
<dbReference type="Gene3D" id="2.120.10.30">
    <property type="entry name" value="TolB, C-terminal domain"/>
    <property type="match status" value="1"/>
</dbReference>
<comment type="pathway">
    <text evidence="1">Protein modification; protein ubiquitination.</text>
</comment>
<evidence type="ECO:0000256" key="2">
    <source>
        <dbReference type="ARBA" id="ARBA00022737"/>
    </source>
</evidence>
<dbReference type="InterPro" id="IPR011333">
    <property type="entry name" value="SKP1/BTB/POZ_sf"/>
</dbReference>
<proteinExistence type="predicted"/>
<dbReference type="Proteomes" id="UP000612055">
    <property type="component" value="Unassembled WGS sequence"/>
</dbReference>